<dbReference type="RefSeq" id="WP_163283006.1">
    <property type="nucleotide sequence ID" value="NZ_JAAGVY010000002.1"/>
</dbReference>
<name>A0A7K3WLD1_9FLAO</name>
<evidence type="ECO:0000313" key="2">
    <source>
        <dbReference type="Proteomes" id="UP000486602"/>
    </source>
</evidence>
<proteinExistence type="predicted"/>
<accession>A0A7K3WLD1</accession>
<dbReference type="AlphaFoldDB" id="A0A7K3WLD1"/>
<evidence type="ECO:0000313" key="1">
    <source>
        <dbReference type="EMBL" id="NEN22294.1"/>
    </source>
</evidence>
<sequence>MKVNIKEAIDLYYETTNKKTPNYDFELVIDIQEFFKAKSYINVSTLAERIGMNASLLRQYLKGLKFPSMAQVGRIESTIRQIGDELSRTELQAS</sequence>
<reference evidence="1 2" key="1">
    <citation type="submission" date="2020-02" db="EMBL/GenBank/DDBJ databases">
        <title>Out from the shadows clarifying the taxonomy of the family Cryomorphaceae and related taxa by utilizing the GTDB taxonomic framework.</title>
        <authorList>
            <person name="Bowman J.P."/>
        </authorList>
    </citation>
    <scope>NUCLEOTIDE SEQUENCE [LARGE SCALE GENOMIC DNA]</scope>
    <source>
        <strain evidence="1 2">QSSC 1-22</strain>
    </source>
</reference>
<gene>
    <name evidence="1" type="ORF">G3O08_02095</name>
</gene>
<organism evidence="1 2">
    <name type="scientific">Cryomorpha ignava</name>
    <dbReference type="NCBI Taxonomy" id="101383"/>
    <lineage>
        <taxon>Bacteria</taxon>
        <taxon>Pseudomonadati</taxon>
        <taxon>Bacteroidota</taxon>
        <taxon>Flavobacteriia</taxon>
        <taxon>Flavobacteriales</taxon>
        <taxon>Cryomorphaceae</taxon>
        <taxon>Cryomorpha</taxon>
    </lineage>
</organism>
<dbReference type="EMBL" id="JAAGVY010000002">
    <property type="protein sequence ID" value="NEN22294.1"/>
    <property type="molecule type" value="Genomic_DNA"/>
</dbReference>
<dbReference type="Proteomes" id="UP000486602">
    <property type="component" value="Unassembled WGS sequence"/>
</dbReference>
<keyword evidence="2" id="KW-1185">Reference proteome</keyword>
<protein>
    <submittedName>
        <fullName evidence="1">Uncharacterized protein</fullName>
    </submittedName>
</protein>
<comment type="caution">
    <text evidence="1">The sequence shown here is derived from an EMBL/GenBank/DDBJ whole genome shotgun (WGS) entry which is preliminary data.</text>
</comment>